<reference evidence="2" key="1">
    <citation type="submission" date="2012-08" db="EMBL/GenBank/DDBJ databases">
        <title>Comparative genomics of metastatic and non-metastatic Leishmania guyanensis provides insights into polygenic factors involved in Leishmania RNA virus infection.</title>
        <authorList>
            <person name="Smith D."/>
            <person name="Hertz-Fowler C."/>
            <person name="Martin R."/>
            <person name="Dickens N."/>
            <person name="Fasel N."/>
            <person name="Falquet L."/>
            <person name="Beverley S."/>
            <person name="Zangger H."/>
            <person name="Calderon-Copete S."/>
            <person name="Mottram J."/>
            <person name="Xenarios I."/>
        </authorList>
    </citation>
    <scope>NUCLEOTIDE SEQUENCE</scope>
    <source>
        <strain evidence="2">MHOM/BR/75/M4147/SSU:IR2SAT-LUC</strain>
    </source>
</reference>
<evidence type="ECO:0000313" key="2">
    <source>
        <dbReference type="EMBL" id="CCM19610.1"/>
    </source>
</evidence>
<evidence type="ECO:0000256" key="1">
    <source>
        <dbReference type="SAM" id="MobiDB-lite"/>
    </source>
</evidence>
<sequence length="173" mass="19282">MVRSFNCMAHAEATEDEGLLLVEATSHGLDSVLWNEMCADHYIKVFARKTRAALIEEKSRHAKARKDKHQLHGHNITSKGDVSSADDASLELTGPSKRNWEGAHRMNLGQVVAVWNFSQVSVRVANEHTPLAYLRTQDKGDTLLLFDSSINEATNRSSPHASPRLETANPRRV</sequence>
<accession>A0A1E1J7L4</accession>
<protein>
    <submittedName>
        <fullName evidence="2">Uncharacterized protein</fullName>
    </submittedName>
</protein>
<feature type="region of interest" description="Disordered" evidence="1">
    <location>
        <begin position="61"/>
        <end position="90"/>
    </location>
</feature>
<proteinExistence type="predicted"/>
<organism evidence="2">
    <name type="scientific">Leishmania guyanensis</name>
    <dbReference type="NCBI Taxonomy" id="5670"/>
    <lineage>
        <taxon>Eukaryota</taxon>
        <taxon>Discoba</taxon>
        <taxon>Euglenozoa</taxon>
        <taxon>Kinetoplastea</taxon>
        <taxon>Metakinetoplastina</taxon>
        <taxon>Trypanosomatida</taxon>
        <taxon>Trypanosomatidae</taxon>
        <taxon>Leishmaniinae</taxon>
        <taxon>Leishmania</taxon>
        <taxon>Leishmania guyanensis species complex</taxon>
    </lineage>
</organism>
<feature type="compositionally biased region" description="Basic residues" evidence="1">
    <location>
        <begin position="61"/>
        <end position="72"/>
    </location>
</feature>
<dbReference type="EMBL" id="CALQ01001852">
    <property type="protein sequence ID" value="CCM19610.1"/>
    <property type="molecule type" value="Genomic_DNA"/>
</dbReference>
<dbReference type="AlphaFoldDB" id="A0A1E1J7L4"/>
<feature type="region of interest" description="Disordered" evidence="1">
    <location>
        <begin position="153"/>
        <end position="173"/>
    </location>
</feature>
<name>A0A1E1J7L4_LEIGU</name>
<gene>
    <name evidence="2" type="primary">LgM4147LRVhigh.35.02240.01510</name>
    <name evidence="2" type="ORF">BN36_3570910</name>
</gene>